<keyword evidence="11" id="KW-0333">Golgi apparatus</keyword>
<evidence type="ECO:0000256" key="9">
    <source>
        <dbReference type="ARBA" id="ARBA00022989"/>
    </source>
</evidence>
<feature type="domain" description="Longin" evidence="26">
    <location>
        <begin position="58"/>
        <end position="161"/>
    </location>
</feature>
<dbReference type="PRINTS" id="PR00219">
    <property type="entry name" value="SYNAPTOBREVN"/>
</dbReference>
<dbReference type="CDD" id="cd14824">
    <property type="entry name" value="Longin"/>
    <property type="match status" value="1"/>
</dbReference>
<proteinExistence type="inferred from homology"/>
<dbReference type="InterPro" id="IPR051097">
    <property type="entry name" value="Synaptobrevin-like_transport"/>
</dbReference>
<dbReference type="FunFam" id="1.20.5.110:FF:000004">
    <property type="entry name" value="Vesicle-associated membrane protein 7"/>
    <property type="match status" value="1"/>
</dbReference>
<sequence length="276" mass="31010">MLDLTYAIQWVSGKIGMTSFQSINGVLDLLKLFKKGNKSSILLTTKRKEGTMPILYSVVARGTTVLAKFASCAGNFSEVTEQILSRIPPENSKLTYTQGSYLFHYISEDGIVYLCITDDDFERSKAFLYLTEIKKRFQNAYHGRAQTALPYAMNSEFSRVLSGEMKHYSDTGHQGDNLSKVQGELDELKGIMVKNIDTIAQRGERLELLIDKAEDLNTTSLTFKKSSKGLARAMWWKNVKITIILIIVIILVLYFIVSAACSGLDWSGCINKDKKQ</sequence>
<keyword evidence="13 25" id="KW-0472">Membrane</keyword>
<evidence type="ECO:0000256" key="13">
    <source>
        <dbReference type="ARBA" id="ARBA00023136"/>
    </source>
</evidence>
<evidence type="ECO:0000256" key="21">
    <source>
        <dbReference type="ARBA" id="ARBA00037875"/>
    </source>
</evidence>
<dbReference type="GO" id="GO:0015031">
    <property type="term" value="P:protein transport"/>
    <property type="evidence" value="ECO:0007669"/>
    <property type="project" value="UniProtKB-KW"/>
</dbReference>
<comment type="caution">
    <text evidence="28">The sequence shown here is derived from an EMBL/GenBank/DDBJ whole genome shotgun (WGS) entry which is preliminary data.</text>
</comment>
<comment type="similarity">
    <text evidence="2">Belongs to the synaptobrevin family.</text>
</comment>
<evidence type="ECO:0000313" key="29">
    <source>
        <dbReference type="Proteomes" id="UP001163046"/>
    </source>
</evidence>
<evidence type="ECO:0000259" key="27">
    <source>
        <dbReference type="PROSITE" id="PS50892"/>
    </source>
</evidence>
<organism evidence="28 29">
    <name type="scientific">Desmophyllum pertusum</name>
    <dbReference type="NCBI Taxonomy" id="174260"/>
    <lineage>
        <taxon>Eukaryota</taxon>
        <taxon>Metazoa</taxon>
        <taxon>Cnidaria</taxon>
        <taxon>Anthozoa</taxon>
        <taxon>Hexacorallia</taxon>
        <taxon>Scleractinia</taxon>
        <taxon>Caryophylliina</taxon>
        <taxon>Caryophylliidae</taxon>
        <taxon>Desmophyllum</taxon>
    </lineage>
</organism>
<accession>A0A9X0CSH6</accession>
<evidence type="ECO:0000256" key="4">
    <source>
        <dbReference type="ARBA" id="ARBA00022692"/>
    </source>
</evidence>
<keyword evidence="12 24" id="KW-0175">Coiled coil</keyword>
<dbReference type="GO" id="GO:0005789">
    <property type="term" value="C:endoplasmic reticulum membrane"/>
    <property type="evidence" value="ECO:0007669"/>
    <property type="project" value="UniProtKB-SubCell"/>
</dbReference>
<name>A0A9X0CSH6_9CNID</name>
<evidence type="ECO:0000256" key="6">
    <source>
        <dbReference type="ARBA" id="ARBA00022824"/>
    </source>
</evidence>
<dbReference type="EMBL" id="MU826842">
    <property type="protein sequence ID" value="KAJ7371849.1"/>
    <property type="molecule type" value="Genomic_DNA"/>
</dbReference>
<dbReference type="GO" id="GO:0006906">
    <property type="term" value="P:vesicle fusion"/>
    <property type="evidence" value="ECO:0007669"/>
    <property type="project" value="TreeGrafter"/>
</dbReference>
<keyword evidence="5" id="KW-0967">Endosome</keyword>
<evidence type="ECO:0000256" key="10">
    <source>
        <dbReference type="ARBA" id="ARBA00023018"/>
    </source>
</evidence>
<evidence type="ECO:0000256" key="17">
    <source>
        <dbReference type="ARBA" id="ARBA00037801"/>
    </source>
</evidence>
<dbReference type="GO" id="GO:0005484">
    <property type="term" value="F:SNAP receptor activity"/>
    <property type="evidence" value="ECO:0007669"/>
    <property type="project" value="TreeGrafter"/>
</dbReference>
<dbReference type="GO" id="GO:0000149">
    <property type="term" value="F:SNARE binding"/>
    <property type="evidence" value="ECO:0007669"/>
    <property type="project" value="TreeGrafter"/>
</dbReference>
<dbReference type="GO" id="GO:0030658">
    <property type="term" value="C:transport vesicle membrane"/>
    <property type="evidence" value="ECO:0007669"/>
    <property type="project" value="UniProtKB-SubCell"/>
</dbReference>
<evidence type="ECO:0000256" key="12">
    <source>
        <dbReference type="ARBA" id="ARBA00023054"/>
    </source>
</evidence>
<dbReference type="PANTHER" id="PTHR21136">
    <property type="entry name" value="SNARE PROTEINS"/>
    <property type="match status" value="1"/>
</dbReference>
<dbReference type="InterPro" id="IPR010908">
    <property type="entry name" value="Longin_dom"/>
</dbReference>
<evidence type="ECO:0000256" key="7">
    <source>
        <dbReference type="ARBA" id="ARBA00022927"/>
    </source>
</evidence>
<gene>
    <name evidence="28" type="primary">VAMP7</name>
    <name evidence="28" type="ORF">OS493_023192</name>
</gene>
<keyword evidence="10" id="KW-0770">Synapse</keyword>
<dbReference type="GO" id="GO:0031902">
    <property type="term" value="C:late endosome membrane"/>
    <property type="evidence" value="ECO:0007669"/>
    <property type="project" value="UniProtKB-SubCell"/>
</dbReference>
<dbReference type="Proteomes" id="UP001163046">
    <property type="component" value="Unassembled WGS sequence"/>
</dbReference>
<evidence type="ECO:0000256" key="15">
    <source>
        <dbReference type="ARBA" id="ARBA00023329"/>
    </source>
</evidence>
<dbReference type="OrthoDB" id="248747at2759"/>
<evidence type="ECO:0000256" key="14">
    <source>
        <dbReference type="ARBA" id="ARBA00023228"/>
    </source>
</evidence>
<dbReference type="InterPro" id="IPR001388">
    <property type="entry name" value="Synaptobrevin-like"/>
</dbReference>
<dbReference type="GO" id="GO:0005794">
    <property type="term" value="C:Golgi apparatus"/>
    <property type="evidence" value="ECO:0007669"/>
    <property type="project" value="UniProtKB-SubCell"/>
</dbReference>
<evidence type="ECO:0000256" key="3">
    <source>
        <dbReference type="ARBA" id="ARBA00022448"/>
    </source>
</evidence>
<dbReference type="GO" id="GO:0006887">
    <property type="term" value="P:exocytosis"/>
    <property type="evidence" value="ECO:0007669"/>
    <property type="project" value="TreeGrafter"/>
</dbReference>
<dbReference type="AlphaFoldDB" id="A0A9X0CSH6"/>
<keyword evidence="14" id="KW-0458">Lysosome</keyword>
<evidence type="ECO:0000256" key="20">
    <source>
        <dbReference type="ARBA" id="ARBA00037863"/>
    </source>
</evidence>
<keyword evidence="6" id="KW-0256">Endoplasmic reticulum</keyword>
<evidence type="ECO:0000256" key="23">
    <source>
        <dbReference type="ARBA" id="ARBA00042194"/>
    </source>
</evidence>
<evidence type="ECO:0000256" key="24">
    <source>
        <dbReference type="PROSITE-ProRule" id="PRU00290"/>
    </source>
</evidence>
<comment type="subcellular location">
    <subcellularLocation>
        <location evidence="21">Cytoplasmic vesicle</location>
        <location evidence="21">Phagosome membrane</location>
        <topology evidence="21">Single-pass type IV membrane protein</topology>
    </subcellularLocation>
    <subcellularLocation>
        <location evidence="18">Cytoplasmic vesicle</location>
        <location evidence="18">Secretory vesicle membrane</location>
        <topology evidence="18">Single-pass type IV membrane protein</topology>
    </subcellularLocation>
    <subcellularLocation>
        <location evidence="1">Endoplasmic reticulum membrane</location>
        <topology evidence="1">Single-pass type IV membrane protein</topology>
    </subcellularLocation>
    <subcellularLocation>
        <location evidence="17">Golgi apparatus</location>
        <location evidence="17">trans-Golgi network membrane</location>
        <topology evidence="17">Single-pass type IV membrane protein</topology>
    </subcellularLocation>
    <subcellularLocation>
        <location evidence="19">Late endosome membrane</location>
        <topology evidence="19">Single-pass type IV membrane protein</topology>
    </subcellularLocation>
    <subcellularLocation>
        <location evidence="20">Lysosome membrane</location>
        <topology evidence="20">Single-pass type IV membrane protein</topology>
    </subcellularLocation>
    <subcellularLocation>
        <location evidence="16">Synapse</location>
    </subcellularLocation>
</comment>
<evidence type="ECO:0000256" key="11">
    <source>
        <dbReference type="ARBA" id="ARBA00023034"/>
    </source>
</evidence>
<dbReference type="Gene3D" id="3.30.450.50">
    <property type="entry name" value="Longin domain"/>
    <property type="match status" value="1"/>
</dbReference>
<keyword evidence="15" id="KW-0968">Cytoplasmic vesicle</keyword>
<evidence type="ECO:0000256" key="2">
    <source>
        <dbReference type="ARBA" id="ARBA00008025"/>
    </source>
</evidence>
<dbReference type="GO" id="GO:0120025">
    <property type="term" value="C:plasma membrane bounded cell projection"/>
    <property type="evidence" value="ECO:0007669"/>
    <property type="project" value="UniProtKB-ARBA"/>
</dbReference>
<dbReference type="PANTHER" id="PTHR21136:SF179">
    <property type="entry name" value="VESICLE ASSOCIATED MEMBRANE PROTEIN 7-RELATED"/>
    <property type="match status" value="1"/>
</dbReference>
<protein>
    <recommendedName>
        <fullName evidence="22">Vesicle-associated membrane protein 7</fullName>
    </recommendedName>
    <alternativeName>
        <fullName evidence="23">Synaptobrevin-like protein 1</fullName>
    </alternativeName>
</protein>
<dbReference type="InterPro" id="IPR042855">
    <property type="entry name" value="V_SNARE_CC"/>
</dbReference>
<evidence type="ECO:0000256" key="25">
    <source>
        <dbReference type="SAM" id="Phobius"/>
    </source>
</evidence>
<evidence type="ECO:0000256" key="8">
    <source>
        <dbReference type="ARBA" id="ARBA00022968"/>
    </source>
</evidence>
<evidence type="ECO:0000313" key="28">
    <source>
        <dbReference type="EMBL" id="KAJ7371849.1"/>
    </source>
</evidence>
<feature type="domain" description="V-SNARE coiled-coil homology" evidence="27">
    <location>
        <begin position="177"/>
        <end position="237"/>
    </location>
</feature>
<evidence type="ECO:0000256" key="5">
    <source>
        <dbReference type="ARBA" id="ARBA00022753"/>
    </source>
</evidence>
<dbReference type="GO" id="GO:0031201">
    <property type="term" value="C:SNARE complex"/>
    <property type="evidence" value="ECO:0007669"/>
    <property type="project" value="TreeGrafter"/>
</dbReference>
<feature type="transmembrane region" description="Helical" evidence="25">
    <location>
        <begin position="238"/>
        <end position="257"/>
    </location>
</feature>
<keyword evidence="29" id="KW-1185">Reference proteome</keyword>
<dbReference type="SMART" id="SM01270">
    <property type="entry name" value="Longin"/>
    <property type="match status" value="1"/>
</dbReference>
<keyword evidence="3" id="KW-0813">Transport</keyword>
<reference evidence="28" key="1">
    <citation type="submission" date="2023-01" db="EMBL/GenBank/DDBJ databases">
        <title>Genome assembly of the deep-sea coral Lophelia pertusa.</title>
        <authorList>
            <person name="Herrera S."/>
            <person name="Cordes E."/>
        </authorList>
    </citation>
    <scope>NUCLEOTIDE SEQUENCE</scope>
    <source>
        <strain evidence="28">USNM1676648</strain>
        <tissue evidence="28">Polyp</tissue>
    </source>
</reference>
<evidence type="ECO:0000256" key="18">
    <source>
        <dbReference type="ARBA" id="ARBA00037803"/>
    </source>
</evidence>
<dbReference type="SUPFAM" id="SSF58038">
    <property type="entry name" value="SNARE fusion complex"/>
    <property type="match status" value="1"/>
</dbReference>
<dbReference type="FunFam" id="3.30.450.50:FF:000006">
    <property type="entry name" value="Vesicle-associated membrane protein 7"/>
    <property type="match status" value="1"/>
</dbReference>
<keyword evidence="7" id="KW-0653">Protein transport</keyword>
<evidence type="ECO:0000256" key="16">
    <source>
        <dbReference type="ARBA" id="ARBA00034103"/>
    </source>
</evidence>
<dbReference type="GO" id="GO:0045202">
    <property type="term" value="C:synapse"/>
    <property type="evidence" value="ECO:0007669"/>
    <property type="project" value="UniProtKB-SubCell"/>
</dbReference>
<dbReference type="GO" id="GO:0005765">
    <property type="term" value="C:lysosomal membrane"/>
    <property type="evidence" value="ECO:0007669"/>
    <property type="project" value="UniProtKB-SubCell"/>
</dbReference>
<evidence type="ECO:0000256" key="19">
    <source>
        <dbReference type="ARBA" id="ARBA00037845"/>
    </source>
</evidence>
<dbReference type="Pfam" id="PF00957">
    <property type="entry name" value="Synaptobrevin"/>
    <property type="match status" value="1"/>
</dbReference>
<dbReference type="CDD" id="cd15871">
    <property type="entry name" value="R-SNARE_VAMP7"/>
    <property type="match status" value="1"/>
</dbReference>
<dbReference type="SUPFAM" id="SSF64356">
    <property type="entry name" value="SNARE-like"/>
    <property type="match status" value="1"/>
</dbReference>
<dbReference type="Pfam" id="PF13774">
    <property type="entry name" value="Longin"/>
    <property type="match status" value="1"/>
</dbReference>
<dbReference type="InterPro" id="IPR011012">
    <property type="entry name" value="Longin-like_dom_sf"/>
</dbReference>
<dbReference type="GO" id="GO:0030670">
    <property type="term" value="C:phagocytic vesicle membrane"/>
    <property type="evidence" value="ECO:0007669"/>
    <property type="project" value="UniProtKB-SubCell"/>
</dbReference>
<keyword evidence="8" id="KW-0735">Signal-anchor</keyword>
<dbReference type="PROSITE" id="PS50859">
    <property type="entry name" value="LONGIN"/>
    <property type="match status" value="1"/>
</dbReference>
<evidence type="ECO:0000259" key="26">
    <source>
        <dbReference type="PROSITE" id="PS50859"/>
    </source>
</evidence>
<dbReference type="Gene3D" id="1.20.5.110">
    <property type="match status" value="1"/>
</dbReference>
<evidence type="ECO:0000256" key="1">
    <source>
        <dbReference type="ARBA" id="ARBA00004163"/>
    </source>
</evidence>
<dbReference type="PROSITE" id="PS50892">
    <property type="entry name" value="V_SNARE"/>
    <property type="match status" value="1"/>
</dbReference>
<keyword evidence="4 25" id="KW-0812">Transmembrane</keyword>
<keyword evidence="9 25" id="KW-1133">Transmembrane helix</keyword>
<evidence type="ECO:0000256" key="22">
    <source>
        <dbReference type="ARBA" id="ARBA00039269"/>
    </source>
</evidence>